<evidence type="ECO:0000313" key="1">
    <source>
        <dbReference type="EMBL" id="AYD85485.1"/>
    </source>
</evidence>
<evidence type="ECO:0000313" key="2">
    <source>
        <dbReference type="Proteomes" id="UP000268320"/>
    </source>
</evidence>
<reference evidence="1 2" key="1">
    <citation type="submission" date="2018-08" db="EMBL/GenBank/DDBJ databases">
        <title>Characterization and Complete Genome Sequence Analysis of a Lytic Bacteriophage FEC19 infecting Escherichia coli O157:H7.</title>
        <authorList>
            <person name="Fan C."/>
            <person name="Zhao C."/>
            <person name="Tie D."/>
            <person name="Sun Y."/>
        </authorList>
    </citation>
    <scope>NUCLEOTIDE SEQUENCE [LARGE SCALE GENOMIC DNA]</scope>
</reference>
<dbReference type="RefSeq" id="YP_009813022.1">
    <property type="nucleotide sequence ID" value="NC_048073.1"/>
</dbReference>
<dbReference type="Proteomes" id="UP000268320">
    <property type="component" value="Genome"/>
</dbReference>
<organism evidence="1 2">
    <name type="scientific">Escherichia phage FEC19</name>
    <dbReference type="NCBI Taxonomy" id="2315486"/>
    <lineage>
        <taxon>Viruses</taxon>
        <taxon>Duplodnaviria</taxon>
        <taxon>Heunggongvirae</taxon>
        <taxon>Uroviricota</taxon>
        <taxon>Caudoviricetes</taxon>
        <taxon>Lindbergviridae</taxon>
        <taxon>Wifcevirus</taxon>
        <taxon>Wifcevirus FEC19</taxon>
    </lineage>
</organism>
<protein>
    <submittedName>
        <fullName evidence="1">Uncharacterized protein</fullName>
    </submittedName>
</protein>
<dbReference type="GeneID" id="55004097"/>
<dbReference type="EMBL" id="MH816966">
    <property type="protein sequence ID" value="AYD85485.1"/>
    <property type="molecule type" value="Genomic_DNA"/>
</dbReference>
<proteinExistence type="predicted"/>
<name>A0A386KIL5_9CAUD</name>
<dbReference type="KEGG" id="vg:55004097"/>
<sequence length="173" mass="19606">MRKNKIIDLFGVTYEIHQFSAIDAFEMVDDISILTPLELLSECYVIKYDGSKVRLNSEKVISEEVKSIPNHLPPNLVLKVLMEAVKKHNFGFLSDWKSTKIPNRFLADAPTVEPNYLEPMVASLINNGLASLKELEEYYSLRDAFAMFDGLIAKSLNEAYSNEAAIKESKSNR</sequence>
<keyword evidence="2" id="KW-1185">Reference proteome</keyword>
<accession>A0A386KIL5</accession>